<evidence type="ECO:0000313" key="4">
    <source>
        <dbReference type="Proteomes" id="UP000523087"/>
    </source>
</evidence>
<accession>A0A7V9Z7B1</accession>
<keyword evidence="1" id="KW-0812">Transmembrane</keyword>
<dbReference type="Pfam" id="PF20047">
    <property type="entry name" value="DUF6449"/>
    <property type="match status" value="1"/>
</dbReference>
<organism evidence="3 4">
    <name type="scientific">Thermaerobacillus caldiproteolyticus</name>
    <dbReference type="NCBI Taxonomy" id="247480"/>
    <lineage>
        <taxon>Bacteria</taxon>
        <taxon>Bacillati</taxon>
        <taxon>Bacillota</taxon>
        <taxon>Bacilli</taxon>
        <taxon>Bacillales</taxon>
        <taxon>Anoxybacillaceae</taxon>
        <taxon>Thermaerobacillus</taxon>
    </lineage>
</organism>
<dbReference type="Proteomes" id="UP000523087">
    <property type="component" value="Unassembled WGS sequence"/>
</dbReference>
<keyword evidence="4" id="KW-1185">Reference proteome</keyword>
<dbReference type="InterPro" id="IPR045611">
    <property type="entry name" value="DUF6449"/>
</dbReference>
<feature type="transmembrane region" description="Helical" evidence="1">
    <location>
        <begin position="231"/>
        <end position="254"/>
    </location>
</feature>
<feature type="domain" description="DUF6449" evidence="2">
    <location>
        <begin position="433"/>
        <end position="517"/>
    </location>
</feature>
<feature type="transmembrane region" description="Helical" evidence="1">
    <location>
        <begin position="20"/>
        <end position="43"/>
    </location>
</feature>
<comment type="caution">
    <text evidence="3">The sequence shown here is derived from an EMBL/GenBank/DDBJ whole genome shotgun (WGS) entry which is preliminary data.</text>
</comment>
<protein>
    <submittedName>
        <fullName evidence="3">ABC-2 type transport system permease protein</fullName>
    </submittedName>
</protein>
<dbReference type="EMBL" id="JACDUT010000006">
    <property type="protein sequence ID" value="MBA2875341.1"/>
    <property type="molecule type" value="Genomic_DNA"/>
</dbReference>
<feature type="transmembrane region" description="Helical" evidence="1">
    <location>
        <begin position="63"/>
        <end position="83"/>
    </location>
</feature>
<keyword evidence="1" id="KW-1133">Transmembrane helix</keyword>
<keyword evidence="1" id="KW-0472">Membrane</keyword>
<feature type="transmembrane region" description="Helical" evidence="1">
    <location>
        <begin position="298"/>
        <end position="320"/>
    </location>
</feature>
<evidence type="ECO:0000259" key="2">
    <source>
        <dbReference type="Pfam" id="PF20047"/>
    </source>
</evidence>
<sequence length="663" mass="76882">MLSKTLSFNRGITVQNLRHVGWIGLVHLLVLLAAVPLQLIMLYTRREQNDAPLWNNLFEISGSFQAVVVFTFPVLLAIFLFRYMQVKSSADFMHSLPIRRKALFYQHTALGAFLLVIPVVVTALITLILYYTLGIDVLFSATDIFQWAGEMCLMELFVFFVAVWIGMMTGMSVLQGGLTYILLLFPAGISVLLLMNMTYLLTGFAADYYLNRDLEHIIPFFRFMRLGAEPFAFIETFVYLFLIIVCYVLSLWLYQKRHSEAASQALAFPVLRPVFKYGVAFCTMLVGGFYFGETQQQFGWIIFGYMTFSIVGFFVAEMIIEKTWRVFDKWKGYLYFFVAMLIVGTLLHFDITGYEKRIPELGEIEQVYFGDSVYDFIDKKSEYVPYIQLEQVSQFLKEKENIKNVYLFHQQLIEDQPMPSSRSTETRYVVIGYILKNGDRMIRSYEVPVEQYKSFYRPIMESKEYKKNYYFLLRDKGVSPVRQVTMRKADSGEETVVLTEPKQVESFLTALKADLQNESVDSMLGNVGVWGDIELLQSDGDILHVTWKKSYMNVEQWLKQQRLLSKARLTAEDVDYAIVVKNKNIEGKPLTADPRFIQRLSARTDVVRITDKRKIDECLRQSSSPLDERHLYIIIFYRSDGSDPQLGGFDEKNVPSFIREQLQ</sequence>
<evidence type="ECO:0000313" key="3">
    <source>
        <dbReference type="EMBL" id="MBA2875341.1"/>
    </source>
</evidence>
<dbReference type="AlphaFoldDB" id="A0A7V9Z7B1"/>
<proteinExistence type="predicted"/>
<name>A0A7V9Z7B1_9BACL</name>
<feature type="transmembrane region" description="Helical" evidence="1">
    <location>
        <begin position="332"/>
        <end position="349"/>
    </location>
</feature>
<feature type="transmembrane region" description="Helical" evidence="1">
    <location>
        <begin position="274"/>
        <end position="292"/>
    </location>
</feature>
<reference evidence="3 4" key="1">
    <citation type="submission" date="2020-07" db="EMBL/GenBank/DDBJ databases">
        <title>Genomic Encyclopedia of Type Strains, Phase IV (KMG-IV): sequencing the most valuable type-strain genomes for metagenomic binning, comparative biology and taxonomic classification.</title>
        <authorList>
            <person name="Goeker M."/>
        </authorList>
    </citation>
    <scope>NUCLEOTIDE SEQUENCE [LARGE SCALE GENOMIC DNA]</scope>
    <source>
        <strain evidence="3 4">DSM 15730</strain>
    </source>
</reference>
<feature type="transmembrane region" description="Helical" evidence="1">
    <location>
        <begin position="178"/>
        <end position="201"/>
    </location>
</feature>
<gene>
    <name evidence="3" type="ORF">HNR31_002129</name>
</gene>
<feature type="transmembrane region" description="Helical" evidence="1">
    <location>
        <begin position="104"/>
        <end position="132"/>
    </location>
</feature>
<dbReference type="RefSeq" id="WP_220129491.1">
    <property type="nucleotide sequence ID" value="NZ_JACDUT010000006.1"/>
</dbReference>
<evidence type="ECO:0000256" key="1">
    <source>
        <dbReference type="SAM" id="Phobius"/>
    </source>
</evidence>
<feature type="transmembrane region" description="Helical" evidence="1">
    <location>
        <begin position="144"/>
        <end position="166"/>
    </location>
</feature>